<proteinExistence type="predicted"/>
<reference evidence="2" key="1">
    <citation type="submission" date="2016-11" db="EMBL/GenBank/DDBJ databases">
        <authorList>
            <person name="Jaros S."/>
            <person name="Januszkiewicz K."/>
            <person name="Wedrychowicz H."/>
        </authorList>
    </citation>
    <scope>NUCLEOTIDE SEQUENCE [LARGE SCALE GENOMIC DNA]</scope>
    <source>
        <strain evidence="2">CGMCC 4.3555</strain>
    </source>
</reference>
<gene>
    <name evidence="1" type="ORF">SAMN05216268_12684</name>
</gene>
<name>A0A9X8N7W4_9ACTN</name>
<accession>A0A9X8N7W4</accession>
<organism evidence="1 2">
    <name type="scientific">Streptomyces yunnanensis</name>
    <dbReference type="NCBI Taxonomy" id="156453"/>
    <lineage>
        <taxon>Bacteria</taxon>
        <taxon>Bacillati</taxon>
        <taxon>Actinomycetota</taxon>
        <taxon>Actinomycetes</taxon>
        <taxon>Kitasatosporales</taxon>
        <taxon>Streptomycetaceae</taxon>
        <taxon>Streptomyces</taxon>
    </lineage>
</organism>
<dbReference type="AlphaFoldDB" id="A0A9X8N7W4"/>
<protein>
    <submittedName>
        <fullName evidence="1">Uncharacterized protein</fullName>
    </submittedName>
</protein>
<evidence type="ECO:0000313" key="2">
    <source>
        <dbReference type="Proteomes" id="UP000184388"/>
    </source>
</evidence>
<dbReference type="Proteomes" id="UP000184388">
    <property type="component" value="Unassembled WGS sequence"/>
</dbReference>
<comment type="caution">
    <text evidence="1">The sequence shown here is derived from an EMBL/GenBank/DDBJ whole genome shotgun (WGS) entry which is preliminary data.</text>
</comment>
<sequence>MTHVEITADEWDKLYLAATKAGGIVAKKFPGSVEADDLTQGVMERFIECENAARKLLDSGDVGGDRTIFKALLIMANQVASAEVNRHRQFHGNFSYTTDHVRKLLASGLLIKAEDGNMFEAQLNSLTTGRKSKKDFVTRVNVDDKIDLERGFTQLTRGQREVIVRRYVDGDTLNNVERRDLTRAVEALTIRMNGSAALNKADHDGPGSRRAITNASARAITGNSYDG</sequence>
<evidence type="ECO:0000313" key="1">
    <source>
        <dbReference type="EMBL" id="SHN24275.1"/>
    </source>
</evidence>
<dbReference type="RefSeq" id="WP_073449025.1">
    <property type="nucleotide sequence ID" value="NZ_FRBK01000026.1"/>
</dbReference>
<dbReference type="EMBL" id="FRBK01000026">
    <property type="protein sequence ID" value="SHN24275.1"/>
    <property type="molecule type" value="Genomic_DNA"/>
</dbReference>